<reference evidence="1 2" key="1">
    <citation type="submission" date="2018-04" db="EMBL/GenBank/DDBJ databases">
        <title>The genome of golden apple snail Pomacea canaliculata provides insight into stress tolerance and invasive adaptation.</title>
        <authorList>
            <person name="Liu C."/>
            <person name="Liu B."/>
            <person name="Ren Y."/>
            <person name="Zhang Y."/>
            <person name="Wang H."/>
            <person name="Li S."/>
            <person name="Jiang F."/>
            <person name="Yin L."/>
            <person name="Zhang G."/>
            <person name="Qian W."/>
            <person name="Fan W."/>
        </authorList>
    </citation>
    <scope>NUCLEOTIDE SEQUENCE [LARGE SCALE GENOMIC DNA]</scope>
    <source>
        <strain evidence="1">SZHN2017</strain>
        <tissue evidence="1">Muscle</tissue>
    </source>
</reference>
<protein>
    <submittedName>
        <fullName evidence="1">Uncharacterized protein</fullName>
    </submittedName>
</protein>
<comment type="caution">
    <text evidence="1">The sequence shown here is derived from an EMBL/GenBank/DDBJ whole genome shotgun (WGS) entry which is preliminary data.</text>
</comment>
<dbReference type="AlphaFoldDB" id="A0A2T7PIN1"/>
<sequence>MSTLSVNRTADEQTPYRQHGDLLTSFSLKWAATPTTDSAGQATFDPWSLSSSVQSDESTAALQSSILRKLLTEEDVRRLEDLLPGSDGTCKGFSRSEKTVIGCLVIAGISPSFANVVRHLYNTLVKSGYHEQSSPPEGLRRRRAARNDLPETSGNQREDPKSLVILRLVVKVISSLEESRLSSGLDIETMSLFSEKLVQSEHSSASSVISVLPTVPPPPDFQSSRKSSFPDLSPSILPSEALSALPILTSSTLSSLSPTQTYFVISSTDEDYDVGSATILFDSGMAEGSASTQRPVSSSVLVWSQPRRTVTWKPHQILLQEFKTH</sequence>
<accession>A0A2T7PIN1</accession>
<organism evidence="1 2">
    <name type="scientific">Pomacea canaliculata</name>
    <name type="common">Golden apple snail</name>
    <dbReference type="NCBI Taxonomy" id="400727"/>
    <lineage>
        <taxon>Eukaryota</taxon>
        <taxon>Metazoa</taxon>
        <taxon>Spiralia</taxon>
        <taxon>Lophotrochozoa</taxon>
        <taxon>Mollusca</taxon>
        <taxon>Gastropoda</taxon>
        <taxon>Caenogastropoda</taxon>
        <taxon>Architaenioglossa</taxon>
        <taxon>Ampullarioidea</taxon>
        <taxon>Ampullariidae</taxon>
        <taxon>Pomacea</taxon>
    </lineage>
</organism>
<dbReference type="EMBL" id="PZQS01000003">
    <property type="protein sequence ID" value="PVD33283.1"/>
    <property type="molecule type" value="Genomic_DNA"/>
</dbReference>
<evidence type="ECO:0000313" key="2">
    <source>
        <dbReference type="Proteomes" id="UP000245119"/>
    </source>
</evidence>
<name>A0A2T7PIN1_POMCA</name>
<proteinExistence type="predicted"/>
<keyword evidence="2" id="KW-1185">Reference proteome</keyword>
<dbReference type="Proteomes" id="UP000245119">
    <property type="component" value="Linkage Group LG3"/>
</dbReference>
<gene>
    <name evidence="1" type="ORF">C0Q70_04536</name>
</gene>
<evidence type="ECO:0000313" key="1">
    <source>
        <dbReference type="EMBL" id="PVD33283.1"/>
    </source>
</evidence>